<evidence type="ECO:0000313" key="8">
    <source>
        <dbReference type="Proteomes" id="UP000321196"/>
    </source>
</evidence>
<keyword evidence="5 6" id="KW-0472">Membrane</keyword>
<name>A0A5C8HN18_9MICO</name>
<dbReference type="Pfam" id="PF01810">
    <property type="entry name" value="LysE"/>
    <property type="match status" value="1"/>
</dbReference>
<comment type="caution">
    <text evidence="7">The sequence shown here is derived from an EMBL/GenBank/DDBJ whole genome shotgun (WGS) entry which is preliminary data.</text>
</comment>
<evidence type="ECO:0000256" key="1">
    <source>
        <dbReference type="ARBA" id="ARBA00004651"/>
    </source>
</evidence>
<evidence type="ECO:0000313" key="7">
    <source>
        <dbReference type="EMBL" id="TXK03013.1"/>
    </source>
</evidence>
<gene>
    <name evidence="7" type="ORF">FVP60_12020</name>
</gene>
<feature type="transmembrane region" description="Helical" evidence="6">
    <location>
        <begin position="200"/>
        <end position="219"/>
    </location>
</feature>
<dbReference type="InterPro" id="IPR001123">
    <property type="entry name" value="LeuE-type"/>
</dbReference>
<evidence type="ECO:0000256" key="4">
    <source>
        <dbReference type="ARBA" id="ARBA00022989"/>
    </source>
</evidence>
<dbReference type="AlphaFoldDB" id="A0A5C8HN18"/>
<dbReference type="GO" id="GO:0005886">
    <property type="term" value="C:plasma membrane"/>
    <property type="evidence" value="ECO:0007669"/>
    <property type="project" value="UniProtKB-SubCell"/>
</dbReference>
<dbReference type="PANTHER" id="PTHR30086">
    <property type="entry name" value="ARGININE EXPORTER PROTEIN ARGO"/>
    <property type="match status" value="1"/>
</dbReference>
<feature type="transmembrane region" description="Helical" evidence="6">
    <location>
        <begin position="37"/>
        <end position="59"/>
    </location>
</feature>
<organism evidence="7 8">
    <name type="scientific">Microbacterium mitrae</name>
    <dbReference type="NCBI Taxonomy" id="664640"/>
    <lineage>
        <taxon>Bacteria</taxon>
        <taxon>Bacillati</taxon>
        <taxon>Actinomycetota</taxon>
        <taxon>Actinomycetes</taxon>
        <taxon>Micrococcales</taxon>
        <taxon>Microbacteriaceae</taxon>
        <taxon>Microbacterium</taxon>
    </lineage>
</organism>
<keyword evidence="8" id="KW-1185">Reference proteome</keyword>
<dbReference type="PANTHER" id="PTHR30086:SF20">
    <property type="entry name" value="ARGININE EXPORTER PROTEIN ARGO-RELATED"/>
    <property type="match status" value="1"/>
</dbReference>
<accession>A0A5C8HN18</accession>
<feature type="transmembrane region" description="Helical" evidence="6">
    <location>
        <begin position="6"/>
        <end position="25"/>
    </location>
</feature>
<dbReference type="Proteomes" id="UP000321196">
    <property type="component" value="Unassembled WGS sequence"/>
</dbReference>
<dbReference type="EMBL" id="VRSW01000005">
    <property type="protein sequence ID" value="TXK03013.1"/>
    <property type="molecule type" value="Genomic_DNA"/>
</dbReference>
<reference evidence="7 8" key="1">
    <citation type="submission" date="2019-08" db="EMBL/GenBank/DDBJ databases">
        <authorList>
            <person name="Dong K."/>
        </authorList>
    </citation>
    <scope>NUCLEOTIDE SEQUENCE [LARGE SCALE GENOMIC DNA]</scope>
    <source>
        <strain evidence="7 8">M4-8</strain>
    </source>
</reference>
<evidence type="ECO:0000256" key="5">
    <source>
        <dbReference type="ARBA" id="ARBA00023136"/>
    </source>
</evidence>
<comment type="subcellular location">
    <subcellularLocation>
        <location evidence="1">Cell membrane</location>
        <topology evidence="1">Multi-pass membrane protein</topology>
    </subcellularLocation>
</comment>
<dbReference type="GO" id="GO:0015171">
    <property type="term" value="F:amino acid transmembrane transporter activity"/>
    <property type="evidence" value="ECO:0007669"/>
    <property type="project" value="TreeGrafter"/>
</dbReference>
<dbReference type="OrthoDB" id="5638726at2"/>
<keyword evidence="3 6" id="KW-0812">Transmembrane</keyword>
<feature type="transmembrane region" description="Helical" evidence="6">
    <location>
        <begin position="65"/>
        <end position="86"/>
    </location>
</feature>
<feature type="transmembrane region" description="Helical" evidence="6">
    <location>
        <begin position="131"/>
        <end position="152"/>
    </location>
</feature>
<evidence type="ECO:0000256" key="2">
    <source>
        <dbReference type="ARBA" id="ARBA00022475"/>
    </source>
</evidence>
<keyword evidence="2" id="KW-1003">Cell membrane</keyword>
<feature type="transmembrane region" description="Helical" evidence="6">
    <location>
        <begin position="164"/>
        <end position="188"/>
    </location>
</feature>
<evidence type="ECO:0000256" key="3">
    <source>
        <dbReference type="ARBA" id="ARBA00022692"/>
    </source>
</evidence>
<keyword evidence="4 6" id="KW-1133">Transmembrane helix</keyword>
<sequence length="220" mass="22908">MSFLIGLGIGLSLIIAIGAQNAFVLRQGVRREHVFAVALVCALSDAVLILLGVAGVGVALEAAPWLIVIARWAGVAFLVTYAVLALRRALKPADTGLVAEAEPAAGDSTAGTAAGGSVGTLTAKKTLTSTVLAALAITWLNPHVYLDTIVFLGSVAQTEGDGRWLFAMGAFTGSFVWFFALAYGARYLGRFLSSPRSWRILDIIIAVFMLVIAGILAFGG</sequence>
<dbReference type="RefSeq" id="WP_147826538.1">
    <property type="nucleotide sequence ID" value="NZ_BAAARG010000004.1"/>
</dbReference>
<evidence type="ECO:0000256" key="6">
    <source>
        <dbReference type="SAM" id="Phobius"/>
    </source>
</evidence>
<proteinExistence type="predicted"/>
<protein>
    <submittedName>
        <fullName evidence="7">Amino acid transporter</fullName>
    </submittedName>
</protein>